<dbReference type="KEGG" id="xyk:GT347_21770"/>
<reference evidence="7 8" key="1">
    <citation type="submission" date="2020-01" db="EMBL/GenBank/DDBJ databases">
        <title>Genome sequencing of strain KACC 21265.</title>
        <authorList>
            <person name="Heo J."/>
            <person name="Kim S.-J."/>
            <person name="Kim J.-S."/>
            <person name="Hong S.-B."/>
            <person name="Kwon S.-W."/>
        </authorList>
    </citation>
    <scope>NUCLEOTIDE SEQUENCE [LARGE SCALE GENOMIC DNA]</scope>
    <source>
        <strain evidence="7 8">KACC 21265</strain>
    </source>
</reference>
<dbReference type="InterPro" id="IPR014284">
    <property type="entry name" value="RNA_pol_sigma-70_dom"/>
</dbReference>
<keyword evidence="2" id="KW-0805">Transcription regulation</keyword>
<dbReference type="InterPro" id="IPR036388">
    <property type="entry name" value="WH-like_DNA-bd_sf"/>
</dbReference>
<dbReference type="GO" id="GO:0003677">
    <property type="term" value="F:DNA binding"/>
    <property type="evidence" value="ECO:0007669"/>
    <property type="project" value="InterPro"/>
</dbReference>
<dbReference type="Pfam" id="PF04542">
    <property type="entry name" value="Sigma70_r2"/>
    <property type="match status" value="1"/>
</dbReference>
<sequence length="172" mass="19165">MSAGGSTSQDHLHTLYADHHGWLFGWLRRKLGSADNAADLAQDTFVRILASRDALLGVREPRAWLVTTAQRLIIDQARRKALEDAYLRELSLLADPLEGAPSPEQLLETLQALSQIEAALDGLSARARQAFLLHYLDGEPHARIAAELGVSTRMVQKYLVQALLHCHRRLED</sequence>
<dbReference type="RefSeq" id="WP_160554184.1">
    <property type="nucleotide sequence ID" value="NZ_CP047650.1"/>
</dbReference>
<feature type="domain" description="RNA polymerase sigma-70 region 2" evidence="5">
    <location>
        <begin position="15"/>
        <end position="81"/>
    </location>
</feature>
<keyword evidence="3" id="KW-0731">Sigma factor</keyword>
<evidence type="ECO:0000256" key="3">
    <source>
        <dbReference type="ARBA" id="ARBA00023082"/>
    </source>
</evidence>
<dbReference type="GO" id="GO:0006352">
    <property type="term" value="P:DNA-templated transcription initiation"/>
    <property type="evidence" value="ECO:0007669"/>
    <property type="project" value="InterPro"/>
</dbReference>
<evidence type="ECO:0000259" key="5">
    <source>
        <dbReference type="Pfam" id="PF04542"/>
    </source>
</evidence>
<protein>
    <submittedName>
        <fullName evidence="7">Sigma-70 family RNA polymerase sigma factor</fullName>
    </submittedName>
</protein>
<keyword evidence="8" id="KW-1185">Reference proteome</keyword>
<dbReference type="InterPro" id="IPR013249">
    <property type="entry name" value="RNA_pol_sigma70_r4_t2"/>
</dbReference>
<evidence type="ECO:0000256" key="1">
    <source>
        <dbReference type="ARBA" id="ARBA00010641"/>
    </source>
</evidence>
<comment type="similarity">
    <text evidence="1">Belongs to the sigma-70 factor family. ECF subfamily.</text>
</comment>
<evidence type="ECO:0000313" key="7">
    <source>
        <dbReference type="EMBL" id="QHJ00374.1"/>
    </source>
</evidence>
<dbReference type="Gene3D" id="1.10.10.10">
    <property type="entry name" value="Winged helix-like DNA-binding domain superfamily/Winged helix DNA-binding domain"/>
    <property type="match status" value="1"/>
</dbReference>
<dbReference type="SUPFAM" id="SSF88659">
    <property type="entry name" value="Sigma3 and sigma4 domains of RNA polymerase sigma factors"/>
    <property type="match status" value="1"/>
</dbReference>
<keyword evidence="4" id="KW-0804">Transcription</keyword>
<dbReference type="InterPro" id="IPR013324">
    <property type="entry name" value="RNA_pol_sigma_r3/r4-like"/>
</dbReference>
<proteinExistence type="inferred from homology"/>
<dbReference type="PANTHER" id="PTHR43133:SF63">
    <property type="entry name" value="RNA POLYMERASE SIGMA FACTOR FECI-RELATED"/>
    <property type="match status" value="1"/>
</dbReference>
<evidence type="ECO:0000259" key="6">
    <source>
        <dbReference type="Pfam" id="PF08281"/>
    </source>
</evidence>
<dbReference type="InterPro" id="IPR007627">
    <property type="entry name" value="RNA_pol_sigma70_r2"/>
</dbReference>
<dbReference type="AlphaFoldDB" id="A0A857JAZ6"/>
<evidence type="ECO:0000256" key="2">
    <source>
        <dbReference type="ARBA" id="ARBA00023015"/>
    </source>
</evidence>
<dbReference type="Proteomes" id="UP000464787">
    <property type="component" value="Chromosome"/>
</dbReference>
<dbReference type="NCBIfam" id="TIGR02937">
    <property type="entry name" value="sigma70-ECF"/>
    <property type="match status" value="1"/>
</dbReference>
<dbReference type="EMBL" id="CP047650">
    <property type="protein sequence ID" value="QHJ00374.1"/>
    <property type="molecule type" value="Genomic_DNA"/>
</dbReference>
<feature type="domain" description="RNA polymerase sigma factor 70 region 4 type 2" evidence="6">
    <location>
        <begin position="115"/>
        <end position="166"/>
    </location>
</feature>
<evidence type="ECO:0000313" key="8">
    <source>
        <dbReference type="Proteomes" id="UP000464787"/>
    </source>
</evidence>
<accession>A0A857JAZ6</accession>
<dbReference type="Pfam" id="PF08281">
    <property type="entry name" value="Sigma70_r4_2"/>
    <property type="match status" value="1"/>
</dbReference>
<organism evidence="7 8">
    <name type="scientific">Xylophilus rhododendri</name>
    <dbReference type="NCBI Taxonomy" id="2697032"/>
    <lineage>
        <taxon>Bacteria</taxon>
        <taxon>Pseudomonadati</taxon>
        <taxon>Pseudomonadota</taxon>
        <taxon>Betaproteobacteria</taxon>
        <taxon>Burkholderiales</taxon>
        <taxon>Xylophilus</taxon>
    </lineage>
</organism>
<dbReference type="InterPro" id="IPR039425">
    <property type="entry name" value="RNA_pol_sigma-70-like"/>
</dbReference>
<dbReference type="InterPro" id="IPR013325">
    <property type="entry name" value="RNA_pol_sigma_r2"/>
</dbReference>
<dbReference type="PANTHER" id="PTHR43133">
    <property type="entry name" value="RNA POLYMERASE ECF-TYPE SIGMA FACTO"/>
    <property type="match status" value="1"/>
</dbReference>
<name>A0A857JAZ6_9BURK</name>
<gene>
    <name evidence="7" type="ORF">GT347_21770</name>
</gene>
<dbReference type="Gene3D" id="1.10.1740.10">
    <property type="match status" value="1"/>
</dbReference>
<evidence type="ECO:0000256" key="4">
    <source>
        <dbReference type="ARBA" id="ARBA00023163"/>
    </source>
</evidence>
<dbReference type="SUPFAM" id="SSF88946">
    <property type="entry name" value="Sigma2 domain of RNA polymerase sigma factors"/>
    <property type="match status" value="1"/>
</dbReference>
<dbReference type="GO" id="GO:0016987">
    <property type="term" value="F:sigma factor activity"/>
    <property type="evidence" value="ECO:0007669"/>
    <property type="project" value="UniProtKB-KW"/>
</dbReference>